<evidence type="ECO:0000313" key="2">
    <source>
        <dbReference type="Proteomes" id="UP000460718"/>
    </source>
</evidence>
<protein>
    <recommendedName>
        <fullName evidence="3">Transposase Tc1-like domain-containing protein</fullName>
    </recommendedName>
</protein>
<proteinExistence type="predicted"/>
<evidence type="ECO:0008006" key="3">
    <source>
        <dbReference type="Google" id="ProtNLM"/>
    </source>
</evidence>
<organism evidence="1 2">
    <name type="scientific">Phytophthora fragariae</name>
    <dbReference type="NCBI Taxonomy" id="53985"/>
    <lineage>
        <taxon>Eukaryota</taxon>
        <taxon>Sar</taxon>
        <taxon>Stramenopiles</taxon>
        <taxon>Oomycota</taxon>
        <taxon>Peronosporomycetes</taxon>
        <taxon>Peronosporales</taxon>
        <taxon>Peronosporaceae</taxon>
        <taxon>Phytophthora</taxon>
    </lineage>
</organism>
<dbReference type="EMBL" id="QXFW01009531">
    <property type="protein sequence ID" value="KAE8953910.1"/>
    <property type="molecule type" value="Genomic_DNA"/>
</dbReference>
<dbReference type="InterPro" id="IPR009057">
    <property type="entry name" value="Homeodomain-like_sf"/>
</dbReference>
<dbReference type="AlphaFoldDB" id="A0A6A3GAL7"/>
<name>A0A6A3GAL7_9STRA</name>
<gene>
    <name evidence="1" type="ORF">PF011_g32275</name>
</gene>
<dbReference type="SUPFAM" id="SSF46689">
    <property type="entry name" value="Homeodomain-like"/>
    <property type="match status" value="1"/>
</dbReference>
<feature type="non-terminal residue" evidence="1">
    <location>
        <position position="214"/>
    </location>
</feature>
<evidence type="ECO:0000313" key="1">
    <source>
        <dbReference type="EMBL" id="KAE8953910.1"/>
    </source>
</evidence>
<sequence>MSSHSSPKSSPKHHTREERRRVLDAYSSGGDWRAVASHNGFTRITADRLVRTGRVEDLPRGGARATKVTPEIKAALELWMDECCTYTLSTLRTMVMCEFNALLSEATISRHLVGMSFTVKQTRVEPTTCNSEVNKEKRKAFAEAPRTRGRAKKGKRAVEKLPPSKGGNLQIQCAVSSAFGVVAYRTHRGSIKMDTNAAFVEALYTEIKEADVYK</sequence>
<reference evidence="1 2" key="1">
    <citation type="submission" date="2018-09" db="EMBL/GenBank/DDBJ databases">
        <title>Genomic investigation of the strawberry pathogen Phytophthora fragariae indicates pathogenicity is determined by transcriptional variation in three key races.</title>
        <authorList>
            <person name="Adams T.M."/>
            <person name="Armitage A.D."/>
            <person name="Sobczyk M.K."/>
            <person name="Bates H.J."/>
            <person name="Dunwell J.M."/>
            <person name="Nellist C.F."/>
            <person name="Harrison R.J."/>
        </authorList>
    </citation>
    <scope>NUCLEOTIDE SEQUENCE [LARGE SCALE GENOMIC DNA]</scope>
    <source>
        <strain evidence="1 2">SCRP245</strain>
    </source>
</reference>
<dbReference type="Proteomes" id="UP000460718">
    <property type="component" value="Unassembled WGS sequence"/>
</dbReference>
<comment type="caution">
    <text evidence="1">The sequence shown here is derived from an EMBL/GenBank/DDBJ whole genome shotgun (WGS) entry which is preliminary data.</text>
</comment>
<accession>A0A6A3GAL7</accession>